<gene>
    <name evidence="2" type="ORF">M408DRAFT_333016</name>
</gene>
<sequence length="257" mass="27405">MLFPTITFFTIILLVTSVLAAPISIGPTNVDALNAGSQNFRGNGHSVIPCSSTQRHSCRPLAEAQKFDSNHPRFHENMSMYSQYISQKAAPVATTIARRSIFSKIKKGFKKMGNAIKKGVSKAVNRVKQTAQKVTSSVKKAANKVGNDVKKAAAKVKKFAKDYGAKIAKVGLKGVATYYKLASHAAAFIPGIGKPLGRALKAASMAADFASDKIPVKLEGKWAKASGIMNKIKNPLGGAAGQALDAILKRDIDTYTL</sequence>
<keyword evidence="1" id="KW-0732">Signal</keyword>
<feature type="chain" id="PRO_5002172366" evidence="1">
    <location>
        <begin position="21"/>
        <end position="257"/>
    </location>
</feature>
<organism evidence="2 3">
    <name type="scientific">Serendipita vermifera MAFF 305830</name>
    <dbReference type="NCBI Taxonomy" id="933852"/>
    <lineage>
        <taxon>Eukaryota</taxon>
        <taxon>Fungi</taxon>
        <taxon>Dikarya</taxon>
        <taxon>Basidiomycota</taxon>
        <taxon>Agaricomycotina</taxon>
        <taxon>Agaricomycetes</taxon>
        <taxon>Sebacinales</taxon>
        <taxon>Serendipitaceae</taxon>
        <taxon>Serendipita</taxon>
    </lineage>
</organism>
<evidence type="ECO:0000256" key="1">
    <source>
        <dbReference type="SAM" id="SignalP"/>
    </source>
</evidence>
<dbReference type="AlphaFoldDB" id="A0A0C3AQC3"/>
<evidence type="ECO:0000313" key="3">
    <source>
        <dbReference type="Proteomes" id="UP000054097"/>
    </source>
</evidence>
<dbReference type="Gene3D" id="1.20.120.20">
    <property type="entry name" value="Apolipoprotein"/>
    <property type="match status" value="1"/>
</dbReference>
<reference evidence="2 3" key="1">
    <citation type="submission" date="2014-04" db="EMBL/GenBank/DDBJ databases">
        <authorList>
            <consortium name="DOE Joint Genome Institute"/>
            <person name="Kuo A."/>
            <person name="Zuccaro A."/>
            <person name="Kohler A."/>
            <person name="Nagy L.G."/>
            <person name="Floudas D."/>
            <person name="Copeland A."/>
            <person name="Barry K.W."/>
            <person name="Cichocki N."/>
            <person name="Veneault-Fourrey C."/>
            <person name="LaButti K."/>
            <person name="Lindquist E.A."/>
            <person name="Lipzen A."/>
            <person name="Lundell T."/>
            <person name="Morin E."/>
            <person name="Murat C."/>
            <person name="Sun H."/>
            <person name="Tunlid A."/>
            <person name="Henrissat B."/>
            <person name="Grigoriev I.V."/>
            <person name="Hibbett D.S."/>
            <person name="Martin F."/>
            <person name="Nordberg H.P."/>
            <person name="Cantor M.N."/>
            <person name="Hua S.X."/>
        </authorList>
    </citation>
    <scope>NUCLEOTIDE SEQUENCE [LARGE SCALE GENOMIC DNA]</scope>
    <source>
        <strain evidence="2 3">MAFF 305830</strain>
    </source>
</reference>
<dbReference type="Proteomes" id="UP000054097">
    <property type="component" value="Unassembled WGS sequence"/>
</dbReference>
<dbReference type="HOGENOM" id="CLU_906627_0_0_1"/>
<proteinExistence type="predicted"/>
<reference evidence="3" key="2">
    <citation type="submission" date="2015-01" db="EMBL/GenBank/DDBJ databases">
        <title>Evolutionary Origins and Diversification of the Mycorrhizal Mutualists.</title>
        <authorList>
            <consortium name="DOE Joint Genome Institute"/>
            <consortium name="Mycorrhizal Genomics Consortium"/>
            <person name="Kohler A."/>
            <person name="Kuo A."/>
            <person name="Nagy L.G."/>
            <person name="Floudas D."/>
            <person name="Copeland A."/>
            <person name="Barry K.W."/>
            <person name="Cichocki N."/>
            <person name="Veneault-Fourrey C."/>
            <person name="LaButti K."/>
            <person name="Lindquist E.A."/>
            <person name="Lipzen A."/>
            <person name="Lundell T."/>
            <person name="Morin E."/>
            <person name="Murat C."/>
            <person name="Riley R."/>
            <person name="Ohm R."/>
            <person name="Sun H."/>
            <person name="Tunlid A."/>
            <person name="Henrissat B."/>
            <person name="Grigoriev I.V."/>
            <person name="Hibbett D.S."/>
            <person name="Martin F."/>
        </authorList>
    </citation>
    <scope>NUCLEOTIDE SEQUENCE [LARGE SCALE GENOMIC DNA]</scope>
    <source>
        <strain evidence="3">MAFF 305830</strain>
    </source>
</reference>
<name>A0A0C3AQC3_SERVB</name>
<accession>A0A0C3AQC3</accession>
<evidence type="ECO:0000313" key="2">
    <source>
        <dbReference type="EMBL" id="KIM22259.1"/>
    </source>
</evidence>
<dbReference type="EMBL" id="KN824360">
    <property type="protein sequence ID" value="KIM22259.1"/>
    <property type="molecule type" value="Genomic_DNA"/>
</dbReference>
<keyword evidence="3" id="KW-1185">Reference proteome</keyword>
<feature type="signal peptide" evidence="1">
    <location>
        <begin position="1"/>
        <end position="20"/>
    </location>
</feature>
<protein>
    <submittedName>
        <fullName evidence="2">Uncharacterized protein</fullName>
    </submittedName>
</protein>